<reference evidence="1" key="1">
    <citation type="submission" date="2025-08" db="UniProtKB">
        <authorList>
            <consortium name="Ensembl"/>
        </authorList>
    </citation>
    <scope>IDENTIFICATION</scope>
</reference>
<proteinExistence type="predicted"/>
<protein>
    <submittedName>
        <fullName evidence="1">Uncharacterized protein</fullName>
    </submittedName>
</protein>
<accession>A0A3Q2NUN8</accession>
<dbReference type="Ensembl" id="ENSFHET00000011276.1">
    <property type="protein sequence ID" value="ENSFHEP00000003007.1"/>
    <property type="gene ID" value="ENSFHEG00000003837.1"/>
</dbReference>
<dbReference type="Proteomes" id="UP000265000">
    <property type="component" value="Unplaced"/>
</dbReference>
<name>A0A3Q2NUN8_FUNHE</name>
<sequence length="60" mass="7134">CYQLLHCWMICLPWMMSQLTERYTRNKKLKVDITTSNAYWRTVGELSRVRKIANSLGIVI</sequence>
<organism evidence="1 2">
    <name type="scientific">Fundulus heteroclitus</name>
    <name type="common">Killifish</name>
    <name type="synonym">Mummichog</name>
    <dbReference type="NCBI Taxonomy" id="8078"/>
    <lineage>
        <taxon>Eukaryota</taxon>
        <taxon>Metazoa</taxon>
        <taxon>Chordata</taxon>
        <taxon>Craniata</taxon>
        <taxon>Vertebrata</taxon>
        <taxon>Euteleostomi</taxon>
        <taxon>Actinopterygii</taxon>
        <taxon>Neopterygii</taxon>
        <taxon>Teleostei</taxon>
        <taxon>Neoteleostei</taxon>
        <taxon>Acanthomorphata</taxon>
        <taxon>Ovalentaria</taxon>
        <taxon>Atherinomorphae</taxon>
        <taxon>Cyprinodontiformes</taxon>
        <taxon>Fundulidae</taxon>
        <taxon>Fundulus</taxon>
    </lineage>
</organism>
<reference evidence="1" key="2">
    <citation type="submission" date="2025-09" db="UniProtKB">
        <authorList>
            <consortium name="Ensembl"/>
        </authorList>
    </citation>
    <scope>IDENTIFICATION</scope>
</reference>
<dbReference type="AlphaFoldDB" id="A0A3Q2NUN8"/>
<keyword evidence="2" id="KW-1185">Reference proteome</keyword>
<evidence type="ECO:0000313" key="2">
    <source>
        <dbReference type="Proteomes" id="UP000265000"/>
    </source>
</evidence>
<evidence type="ECO:0000313" key="1">
    <source>
        <dbReference type="Ensembl" id="ENSFHEP00000003007.1"/>
    </source>
</evidence>